<proteinExistence type="predicted"/>
<organism evidence="2">
    <name type="scientific">Tanacetum cinerariifolium</name>
    <name type="common">Dalmatian daisy</name>
    <name type="synonym">Chrysanthemum cinerariifolium</name>
    <dbReference type="NCBI Taxonomy" id="118510"/>
    <lineage>
        <taxon>Eukaryota</taxon>
        <taxon>Viridiplantae</taxon>
        <taxon>Streptophyta</taxon>
        <taxon>Embryophyta</taxon>
        <taxon>Tracheophyta</taxon>
        <taxon>Spermatophyta</taxon>
        <taxon>Magnoliopsida</taxon>
        <taxon>eudicotyledons</taxon>
        <taxon>Gunneridae</taxon>
        <taxon>Pentapetalae</taxon>
        <taxon>asterids</taxon>
        <taxon>campanulids</taxon>
        <taxon>Asterales</taxon>
        <taxon>Asteraceae</taxon>
        <taxon>Asteroideae</taxon>
        <taxon>Anthemideae</taxon>
        <taxon>Anthemidinae</taxon>
        <taxon>Tanacetum</taxon>
    </lineage>
</organism>
<evidence type="ECO:0000256" key="1">
    <source>
        <dbReference type="SAM" id="MobiDB-lite"/>
    </source>
</evidence>
<feature type="compositionally biased region" description="Polar residues" evidence="1">
    <location>
        <begin position="1"/>
        <end position="14"/>
    </location>
</feature>
<feature type="region of interest" description="Disordered" evidence="1">
    <location>
        <begin position="1"/>
        <end position="29"/>
    </location>
</feature>
<gene>
    <name evidence="2" type="ORF">Tci_642565</name>
</gene>
<reference evidence="2" key="1">
    <citation type="journal article" date="2019" name="Sci. Rep.">
        <title>Draft genome of Tanacetum cinerariifolium, the natural source of mosquito coil.</title>
        <authorList>
            <person name="Yamashiro T."/>
            <person name="Shiraishi A."/>
            <person name="Satake H."/>
            <person name="Nakayama K."/>
        </authorList>
    </citation>
    <scope>NUCLEOTIDE SEQUENCE</scope>
</reference>
<evidence type="ECO:0000313" key="2">
    <source>
        <dbReference type="EMBL" id="GFA70593.1"/>
    </source>
</evidence>
<sequence length="109" mass="12247">MTDSTAETESQPRTSHSRDRVTAETESTAEIVQPKECFRILVIRFGKSPSEFNHPIANLSDIIDLDEDDDISDDEDVIPHDLADSDEDLVNVDDDDDGVEVVYSSEEKY</sequence>
<dbReference type="AlphaFoldDB" id="A0A699K257"/>
<comment type="caution">
    <text evidence="2">The sequence shown here is derived from an EMBL/GenBank/DDBJ whole genome shotgun (WGS) entry which is preliminary data.</text>
</comment>
<dbReference type="EMBL" id="BKCJ010472391">
    <property type="protein sequence ID" value="GFA70593.1"/>
    <property type="molecule type" value="Genomic_DNA"/>
</dbReference>
<protein>
    <submittedName>
        <fullName evidence="2">Uncharacterized protein</fullName>
    </submittedName>
</protein>
<name>A0A699K257_TANCI</name>
<accession>A0A699K257</accession>